<dbReference type="GO" id="GO:0009231">
    <property type="term" value="P:riboflavin biosynthetic process"/>
    <property type="evidence" value="ECO:0007669"/>
    <property type="project" value="InterPro"/>
</dbReference>
<proteinExistence type="predicted"/>
<sequence length="190" mass="20449">MRKLVYYIGISIDGFIAGPDDEVDFFPMSDDYLQWMGSEYGDALPAHVRAQFGIADAPLTKFDTILMGRRTYDPALAAGITSPYPHLTQYVVSRNHRSGDPAITVIRDEPDVAVEQLKAENSGLDIYLAGGGALAGQLLPLIDELVIKTYPVVAGAGLPAFVSGFAPSQFDLADVKTFSGGNVVSTYSRK</sequence>
<evidence type="ECO:0000313" key="2">
    <source>
        <dbReference type="EMBL" id="PYE19265.1"/>
    </source>
</evidence>
<dbReference type="InterPro" id="IPR024072">
    <property type="entry name" value="DHFR-like_dom_sf"/>
</dbReference>
<dbReference type="GO" id="GO:0008703">
    <property type="term" value="F:5-amino-6-(5-phosphoribosylamino)uracil reductase activity"/>
    <property type="evidence" value="ECO:0007669"/>
    <property type="project" value="InterPro"/>
</dbReference>
<dbReference type="Proteomes" id="UP000247591">
    <property type="component" value="Unassembled WGS sequence"/>
</dbReference>
<protein>
    <submittedName>
        <fullName evidence="2">Dihydrofolate reductase</fullName>
    </submittedName>
</protein>
<keyword evidence="3" id="KW-1185">Reference proteome</keyword>
<dbReference type="AlphaFoldDB" id="A0A318RZA6"/>
<reference evidence="2 3" key="1">
    <citation type="submission" date="2018-06" db="EMBL/GenBank/DDBJ databases">
        <title>Genomic Encyclopedia of Type Strains, Phase IV (KMG-IV): sequencing the most valuable type-strain genomes for metagenomic binning, comparative biology and taxonomic classification.</title>
        <authorList>
            <person name="Goeker M."/>
        </authorList>
    </citation>
    <scope>NUCLEOTIDE SEQUENCE [LARGE SCALE GENOMIC DNA]</scope>
    <source>
        <strain evidence="2 3">DSM 45521</strain>
    </source>
</reference>
<dbReference type="InterPro" id="IPR002734">
    <property type="entry name" value="RibDG_C"/>
</dbReference>
<dbReference type="OrthoDB" id="195113at2"/>
<accession>A0A318RZA6</accession>
<dbReference type="RefSeq" id="WP_110468734.1">
    <property type="nucleotide sequence ID" value="NZ_QJSP01000003.1"/>
</dbReference>
<organism evidence="2 3">
    <name type="scientific">Williamsia limnetica</name>
    <dbReference type="NCBI Taxonomy" id="882452"/>
    <lineage>
        <taxon>Bacteria</taxon>
        <taxon>Bacillati</taxon>
        <taxon>Actinomycetota</taxon>
        <taxon>Actinomycetes</taxon>
        <taxon>Mycobacteriales</taxon>
        <taxon>Nocardiaceae</taxon>
        <taxon>Williamsia</taxon>
    </lineage>
</organism>
<dbReference type="InterPro" id="IPR050765">
    <property type="entry name" value="Riboflavin_Biosynth_HTPR"/>
</dbReference>
<dbReference type="Pfam" id="PF01872">
    <property type="entry name" value="RibD_C"/>
    <property type="match status" value="1"/>
</dbReference>
<evidence type="ECO:0000313" key="3">
    <source>
        <dbReference type="Proteomes" id="UP000247591"/>
    </source>
</evidence>
<comment type="caution">
    <text evidence="2">The sequence shown here is derived from an EMBL/GenBank/DDBJ whole genome shotgun (WGS) entry which is preliminary data.</text>
</comment>
<feature type="domain" description="Bacterial bifunctional deaminase-reductase C-terminal" evidence="1">
    <location>
        <begin position="3"/>
        <end position="183"/>
    </location>
</feature>
<dbReference type="PANTHER" id="PTHR38011:SF11">
    <property type="entry name" value="2,5-DIAMINO-6-RIBOSYLAMINO-4(3H)-PYRIMIDINONE 5'-PHOSPHATE REDUCTASE"/>
    <property type="match status" value="1"/>
</dbReference>
<dbReference type="PANTHER" id="PTHR38011">
    <property type="entry name" value="DIHYDROFOLATE REDUCTASE FAMILY PROTEIN (AFU_ORTHOLOGUE AFUA_8G06820)"/>
    <property type="match status" value="1"/>
</dbReference>
<dbReference type="SUPFAM" id="SSF53597">
    <property type="entry name" value="Dihydrofolate reductase-like"/>
    <property type="match status" value="1"/>
</dbReference>
<evidence type="ECO:0000259" key="1">
    <source>
        <dbReference type="Pfam" id="PF01872"/>
    </source>
</evidence>
<name>A0A318RZA6_WILLI</name>
<gene>
    <name evidence="2" type="ORF">DFR67_103177</name>
</gene>
<dbReference type="EMBL" id="QJSP01000003">
    <property type="protein sequence ID" value="PYE19265.1"/>
    <property type="molecule type" value="Genomic_DNA"/>
</dbReference>
<dbReference type="Gene3D" id="3.40.430.10">
    <property type="entry name" value="Dihydrofolate Reductase, subunit A"/>
    <property type="match status" value="1"/>
</dbReference>